<feature type="non-terminal residue" evidence="1">
    <location>
        <position position="84"/>
    </location>
</feature>
<dbReference type="PANTHER" id="PTHR33064">
    <property type="entry name" value="POL PROTEIN"/>
    <property type="match status" value="1"/>
</dbReference>
<evidence type="ECO:0008006" key="3">
    <source>
        <dbReference type="Google" id="ProtNLM"/>
    </source>
</evidence>
<keyword evidence="2" id="KW-1185">Reference proteome</keyword>
<comment type="caution">
    <text evidence="1">The sequence shown here is derived from an EMBL/GenBank/DDBJ whole genome shotgun (WGS) entry which is preliminary data.</text>
</comment>
<name>A0A392T9Y0_9FABA</name>
<dbReference type="InterPro" id="IPR043128">
    <property type="entry name" value="Rev_trsase/Diguanyl_cyclase"/>
</dbReference>
<dbReference type="FunFam" id="3.30.70.270:FF:000063">
    <property type="entry name" value="Zinc knuckle domaincontaining protein"/>
    <property type="match status" value="1"/>
</dbReference>
<organism evidence="1 2">
    <name type="scientific">Trifolium medium</name>
    <dbReference type="NCBI Taxonomy" id="97028"/>
    <lineage>
        <taxon>Eukaryota</taxon>
        <taxon>Viridiplantae</taxon>
        <taxon>Streptophyta</taxon>
        <taxon>Embryophyta</taxon>
        <taxon>Tracheophyta</taxon>
        <taxon>Spermatophyta</taxon>
        <taxon>Magnoliopsida</taxon>
        <taxon>eudicotyledons</taxon>
        <taxon>Gunneridae</taxon>
        <taxon>Pentapetalae</taxon>
        <taxon>rosids</taxon>
        <taxon>fabids</taxon>
        <taxon>Fabales</taxon>
        <taxon>Fabaceae</taxon>
        <taxon>Papilionoideae</taxon>
        <taxon>50 kb inversion clade</taxon>
        <taxon>NPAAA clade</taxon>
        <taxon>Hologalegina</taxon>
        <taxon>IRL clade</taxon>
        <taxon>Trifolieae</taxon>
        <taxon>Trifolium</taxon>
    </lineage>
</organism>
<dbReference type="InterPro" id="IPR051320">
    <property type="entry name" value="Viral_Replic_Matur_Polypro"/>
</dbReference>
<dbReference type="PANTHER" id="PTHR33064:SF40">
    <property type="entry name" value="REVERSE TRANSCRIPTASE_RETROTRANSPOSON-DERIVED PROTEIN RNASE H-LIKE DOMAIN-CONTAINING PROTEIN"/>
    <property type="match status" value="1"/>
</dbReference>
<dbReference type="EMBL" id="LXQA010525815">
    <property type="protein sequence ID" value="MCI57257.1"/>
    <property type="molecule type" value="Genomic_DNA"/>
</dbReference>
<protein>
    <recommendedName>
        <fullName evidence="3">Mitochondrial protein</fullName>
    </recommendedName>
</protein>
<dbReference type="Gene3D" id="3.30.70.270">
    <property type="match status" value="1"/>
</dbReference>
<dbReference type="InterPro" id="IPR043502">
    <property type="entry name" value="DNA/RNA_pol_sf"/>
</dbReference>
<reference evidence="1 2" key="1">
    <citation type="journal article" date="2018" name="Front. Plant Sci.">
        <title>Red Clover (Trifolium pratense) and Zigzag Clover (T. medium) - A Picture of Genomic Similarities and Differences.</title>
        <authorList>
            <person name="Dluhosova J."/>
            <person name="Istvanek J."/>
            <person name="Nedelnik J."/>
            <person name="Repkova J."/>
        </authorList>
    </citation>
    <scope>NUCLEOTIDE SEQUENCE [LARGE SCALE GENOMIC DNA]</scope>
    <source>
        <strain evidence="2">cv. 10/8</strain>
        <tissue evidence="1">Leaf</tissue>
    </source>
</reference>
<dbReference type="Proteomes" id="UP000265520">
    <property type="component" value="Unassembled WGS sequence"/>
</dbReference>
<proteinExistence type="predicted"/>
<dbReference type="AlphaFoldDB" id="A0A392T9Y0"/>
<evidence type="ECO:0000313" key="2">
    <source>
        <dbReference type="Proteomes" id="UP000265520"/>
    </source>
</evidence>
<sequence>MVSSQGVFPEPSKVQAILDWPQPKTITELRGFLGLTGFYRKFIKGYATIALPLTSLLRKDAFHWNEEASQALIALKTAMTQAPI</sequence>
<evidence type="ECO:0000313" key="1">
    <source>
        <dbReference type="EMBL" id="MCI57257.1"/>
    </source>
</evidence>
<dbReference type="SUPFAM" id="SSF56672">
    <property type="entry name" value="DNA/RNA polymerases"/>
    <property type="match status" value="1"/>
</dbReference>
<accession>A0A392T9Y0</accession>